<evidence type="ECO:0000313" key="8">
    <source>
        <dbReference type="Proteomes" id="UP001597521"/>
    </source>
</evidence>
<evidence type="ECO:0000259" key="6">
    <source>
        <dbReference type="Pfam" id="PF01694"/>
    </source>
</evidence>
<evidence type="ECO:0000256" key="4">
    <source>
        <dbReference type="ARBA" id="ARBA00023136"/>
    </source>
</evidence>
<evidence type="ECO:0000256" key="2">
    <source>
        <dbReference type="ARBA" id="ARBA00022692"/>
    </source>
</evidence>
<feature type="transmembrane region" description="Helical" evidence="5">
    <location>
        <begin position="132"/>
        <end position="149"/>
    </location>
</feature>
<dbReference type="Proteomes" id="UP001597521">
    <property type="component" value="Unassembled WGS sequence"/>
</dbReference>
<dbReference type="GO" id="GO:0006508">
    <property type="term" value="P:proteolysis"/>
    <property type="evidence" value="ECO:0007669"/>
    <property type="project" value="UniProtKB-KW"/>
</dbReference>
<accession>A0ABW5QIG1</accession>
<feature type="transmembrane region" description="Helical" evidence="5">
    <location>
        <begin position="82"/>
        <end position="102"/>
    </location>
</feature>
<dbReference type="SUPFAM" id="SSF144091">
    <property type="entry name" value="Rhomboid-like"/>
    <property type="match status" value="1"/>
</dbReference>
<feature type="transmembrane region" description="Helical" evidence="5">
    <location>
        <begin position="57"/>
        <end position="75"/>
    </location>
</feature>
<sequence>MRWPWLTLAVFALTLLMVVAQTLNPDVLTALQWNAAAVGEGEFWRILTGPFVHSNGWGQIISNLTGLLLIGWLAEQQWSCRAWAAAAIAGVAAAEASAVWWYPVGGGISVLLGGLVGLLMVGWLFDRRLPPWFRFGVPVVYLLGAGYVVSLTDIHGPPVFAGALVGLVLLSDKRGPATASGAEP</sequence>
<gene>
    <name evidence="7" type="ORF">ACFSX5_05650</name>
</gene>
<dbReference type="EC" id="3.4.21.105" evidence="7"/>
<name>A0ABW5QIG1_9HYPH</name>
<keyword evidence="8" id="KW-1185">Reference proteome</keyword>
<evidence type="ECO:0000256" key="3">
    <source>
        <dbReference type="ARBA" id="ARBA00022989"/>
    </source>
</evidence>
<dbReference type="Pfam" id="PF01694">
    <property type="entry name" value="Rhomboid"/>
    <property type="match status" value="1"/>
</dbReference>
<dbReference type="Gene3D" id="1.20.1540.10">
    <property type="entry name" value="Rhomboid-like"/>
    <property type="match status" value="1"/>
</dbReference>
<comment type="caution">
    <text evidence="7">The sequence shown here is derived from an EMBL/GenBank/DDBJ whole genome shotgun (WGS) entry which is preliminary data.</text>
</comment>
<evidence type="ECO:0000256" key="5">
    <source>
        <dbReference type="SAM" id="Phobius"/>
    </source>
</evidence>
<proteinExistence type="predicted"/>
<dbReference type="EMBL" id="JBHUNP010000001">
    <property type="protein sequence ID" value="MFD2647281.1"/>
    <property type="molecule type" value="Genomic_DNA"/>
</dbReference>
<dbReference type="InterPro" id="IPR022764">
    <property type="entry name" value="Peptidase_S54_rhomboid_dom"/>
</dbReference>
<evidence type="ECO:0000313" key="7">
    <source>
        <dbReference type="EMBL" id="MFD2647281.1"/>
    </source>
</evidence>
<keyword evidence="4 5" id="KW-0472">Membrane</keyword>
<feature type="domain" description="Peptidase S54 rhomboid" evidence="6">
    <location>
        <begin position="41"/>
        <end position="138"/>
    </location>
</feature>
<keyword evidence="3 5" id="KW-1133">Transmembrane helix</keyword>
<keyword evidence="7" id="KW-0378">Hydrolase</keyword>
<keyword evidence="7" id="KW-0645">Protease</keyword>
<keyword evidence="2 5" id="KW-0812">Transmembrane</keyword>
<protein>
    <submittedName>
        <fullName evidence="7">Rhomboid family intramembrane serine protease</fullName>
        <ecNumber evidence="7">3.4.21.105</ecNumber>
    </submittedName>
</protein>
<organism evidence="7 8">
    <name type="scientific">Devosia albogilva</name>
    <dbReference type="NCBI Taxonomy" id="429726"/>
    <lineage>
        <taxon>Bacteria</taxon>
        <taxon>Pseudomonadati</taxon>
        <taxon>Pseudomonadota</taxon>
        <taxon>Alphaproteobacteria</taxon>
        <taxon>Hyphomicrobiales</taxon>
        <taxon>Devosiaceae</taxon>
        <taxon>Devosia</taxon>
    </lineage>
</organism>
<comment type="subcellular location">
    <subcellularLocation>
        <location evidence="1">Membrane</location>
        <topology evidence="1">Multi-pass membrane protein</topology>
    </subcellularLocation>
</comment>
<dbReference type="GO" id="GO:0008233">
    <property type="term" value="F:peptidase activity"/>
    <property type="evidence" value="ECO:0007669"/>
    <property type="project" value="UniProtKB-KW"/>
</dbReference>
<evidence type="ECO:0000256" key="1">
    <source>
        <dbReference type="ARBA" id="ARBA00004141"/>
    </source>
</evidence>
<reference evidence="8" key="1">
    <citation type="journal article" date="2019" name="Int. J. Syst. Evol. Microbiol.">
        <title>The Global Catalogue of Microorganisms (GCM) 10K type strain sequencing project: providing services to taxonomists for standard genome sequencing and annotation.</title>
        <authorList>
            <consortium name="The Broad Institute Genomics Platform"/>
            <consortium name="The Broad Institute Genome Sequencing Center for Infectious Disease"/>
            <person name="Wu L."/>
            <person name="Ma J."/>
        </authorList>
    </citation>
    <scope>NUCLEOTIDE SEQUENCE [LARGE SCALE GENOMIC DNA]</scope>
    <source>
        <strain evidence="8">CCM 7427</strain>
    </source>
</reference>
<dbReference type="InterPro" id="IPR035952">
    <property type="entry name" value="Rhomboid-like_sf"/>
</dbReference>
<dbReference type="RefSeq" id="WP_386832311.1">
    <property type="nucleotide sequence ID" value="NZ_JBHUNP010000001.1"/>
</dbReference>
<feature type="transmembrane region" description="Helical" evidence="5">
    <location>
        <begin position="108"/>
        <end position="125"/>
    </location>
</feature>